<feature type="domain" description="Radical SAM core" evidence="8">
    <location>
        <begin position="12"/>
        <end position="246"/>
    </location>
</feature>
<keyword evidence="3" id="KW-0949">S-adenosyl-L-methionine</keyword>
<comment type="cofactor">
    <cofactor evidence="1">
        <name>[4Fe-4S] cluster</name>
        <dbReference type="ChEBI" id="CHEBI:49883"/>
    </cofactor>
</comment>
<dbReference type="SFLD" id="SFLDG01067">
    <property type="entry name" value="SPASM/twitch_domain_containing"/>
    <property type="match status" value="1"/>
</dbReference>
<sequence length="338" mass="38820">MSKRGIQYFTLSEIEPRIWFMLTGCNFQCKGCFRPARDDCGTLLSAEETLEKAEQACLRHYGKLPTKAMITGGEPTLDKDYLLALVKGLKEKGFEEIVLMSNGYEIGREENGNYAGELRDAGLTEAHIDIKAFSEDIHKWYTGKSNKPVLKAVAALNDTGIELLIQTVYMPGIVDEKETEQIAIFLSSLNRDIKYRINPFAPTFAFDKVTRRPTIEEMEYAYELASKHLSNAIISRSCYREYPTPPAQETWITVYPDAKLTSKRRTIEDQKEDRILWFSHSKSKPREEIVHELALERERDDSNYRERLEKVTRRFSTSTSNQGTSSNKNNKKARDSTR</sequence>
<dbReference type="InterPro" id="IPR013785">
    <property type="entry name" value="Aldolase_TIM"/>
</dbReference>
<reference evidence="9" key="1">
    <citation type="submission" date="2020-06" db="EMBL/GenBank/DDBJ databases">
        <title>Unique genomic features of the anaerobic methanotrophic archaea.</title>
        <authorList>
            <person name="Chadwick G.L."/>
            <person name="Skennerton C.T."/>
            <person name="Laso-Perez R."/>
            <person name="Leu A.O."/>
            <person name="Speth D.R."/>
            <person name="Yu H."/>
            <person name="Morgan-Lang C."/>
            <person name="Hatzenpichler R."/>
            <person name="Goudeau D."/>
            <person name="Malmstrom R."/>
            <person name="Brazelton W.J."/>
            <person name="Woyke T."/>
            <person name="Hallam S.J."/>
            <person name="Tyson G.W."/>
            <person name="Wegener G."/>
            <person name="Boetius A."/>
            <person name="Orphan V."/>
        </authorList>
    </citation>
    <scope>NUCLEOTIDE SEQUENCE</scope>
</reference>
<evidence type="ECO:0000313" key="9">
    <source>
        <dbReference type="EMBL" id="QNO50781.1"/>
    </source>
</evidence>
<dbReference type="GO" id="GO:0046872">
    <property type="term" value="F:metal ion binding"/>
    <property type="evidence" value="ECO:0007669"/>
    <property type="project" value="UniProtKB-KW"/>
</dbReference>
<dbReference type="InterPro" id="IPR007197">
    <property type="entry name" value="rSAM"/>
</dbReference>
<accession>A0A7G9YRZ7</accession>
<dbReference type="Pfam" id="PF04055">
    <property type="entry name" value="Radical_SAM"/>
    <property type="match status" value="1"/>
</dbReference>
<dbReference type="InterPro" id="IPR034457">
    <property type="entry name" value="Organic_radical-activating"/>
</dbReference>
<evidence type="ECO:0000259" key="8">
    <source>
        <dbReference type="PROSITE" id="PS51918"/>
    </source>
</evidence>
<name>A0A7G9YRZ7_9EURY</name>
<dbReference type="AlphaFoldDB" id="A0A7G9YRZ7"/>
<dbReference type="CDD" id="cd01335">
    <property type="entry name" value="Radical_SAM"/>
    <property type="match status" value="1"/>
</dbReference>
<evidence type="ECO:0000256" key="7">
    <source>
        <dbReference type="SAM" id="MobiDB-lite"/>
    </source>
</evidence>
<organism evidence="9">
    <name type="scientific">Candidatus Methanophagaceae archaeon ANME-1 ERB6</name>
    <dbReference type="NCBI Taxonomy" id="2759912"/>
    <lineage>
        <taxon>Archaea</taxon>
        <taxon>Methanobacteriati</taxon>
        <taxon>Methanobacteriota</taxon>
        <taxon>Stenosarchaea group</taxon>
        <taxon>Methanomicrobia</taxon>
        <taxon>Candidatus Methanophagales</taxon>
        <taxon>Candidatus Methanophagaceae</taxon>
    </lineage>
</organism>
<feature type="region of interest" description="Disordered" evidence="7">
    <location>
        <begin position="300"/>
        <end position="338"/>
    </location>
</feature>
<dbReference type="InterPro" id="IPR058240">
    <property type="entry name" value="rSAM_sf"/>
</dbReference>
<dbReference type="GO" id="GO:0003824">
    <property type="term" value="F:catalytic activity"/>
    <property type="evidence" value="ECO:0007669"/>
    <property type="project" value="InterPro"/>
</dbReference>
<keyword evidence="5" id="KW-0408">Iron</keyword>
<dbReference type="PROSITE" id="PS51918">
    <property type="entry name" value="RADICAL_SAM"/>
    <property type="match status" value="1"/>
</dbReference>
<keyword evidence="6" id="KW-0411">Iron-sulfur</keyword>
<dbReference type="SFLD" id="SFLDS00029">
    <property type="entry name" value="Radical_SAM"/>
    <property type="match status" value="1"/>
</dbReference>
<gene>
    <name evidence="9" type="primary">moaA</name>
    <name evidence="9" type="ORF">HMJGLFMP_00023</name>
</gene>
<feature type="compositionally biased region" description="Basic and acidic residues" evidence="7">
    <location>
        <begin position="300"/>
        <end position="312"/>
    </location>
</feature>
<evidence type="ECO:0000256" key="4">
    <source>
        <dbReference type="ARBA" id="ARBA00022723"/>
    </source>
</evidence>
<proteinExistence type="predicted"/>
<dbReference type="SUPFAM" id="SSF102114">
    <property type="entry name" value="Radical SAM enzymes"/>
    <property type="match status" value="1"/>
</dbReference>
<evidence type="ECO:0000256" key="6">
    <source>
        <dbReference type="ARBA" id="ARBA00023014"/>
    </source>
</evidence>
<evidence type="ECO:0000256" key="5">
    <source>
        <dbReference type="ARBA" id="ARBA00023004"/>
    </source>
</evidence>
<dbReference type="Gene3D" id="3.20.20.70">
    <property type="entry name" value="Aldolase class I"/>
    <property type="match status" value="1"/>
</dbReference>
<feature type="compositionally biased region" description="Low complexity" evidence="7">
    <location>
        <begin position="316"/>
        <end position="328"/>
    </location>
</feature>
<evidence type="ECO:0000256" key="3">
    <source>
        <dbReference type="ARBA" id="ARBA00022691"/>
    </source>
</evidence>
<protein>
    <submittedName>
        <fullName evidence="9">GTP 3',8-cyclase</fullName>
    </submittedName>
</protein>
<evidence type="ECO:0000256" key="1">
    <source>
        <dbReference type="ARBA" id="ARBA00001966"/>
    </source>
</evidence>
<keyword evidence="2" id="KW-0004">4Fe-4S</keyword>
<dbReference type="PANTHER" id="PTHR30352">
    <property type="entry name" value="PYRUVATE FORMATE-LYASE-ACTIVATING ENZYME"/>
    <property type="match status" value="1"/>
</dbReference>
<dbReference type="GO" id="GO:0051539">
    <property type="term" value="F:4 iron, 4 sulfur cluster binding"/>
    <property type="evidence" value="ECO:0007669"/>
    <property type="project" value="UniProtKB-KW"/>
</dbReference>
<keyword evidence="4" id="KW-0479">Metal-binding</keyword>
<dbReference type="EMBL" id="MT631451">
    <property type="protein sequence ID" value="QNO50781.1"/>
    <property type="molecule type" value="Genomic_DNA"/>
</dbReference>
<dbReference type="PANTHER" id="PTHR30352:SF5">
    <property type="entry name" value="PYRUVATE FORMATE-LYASE 1-ACTIVATING ENZYME"/>
    <property type="match status" value="1"/>
</dbReference>
<evidence type="ECO:0000256" key="2">
    <source>
        <dbReference type="ARBA" id="ARBA00022485"/>
    </source>
</evidence>